<dbReference type="EMBL" id="JBBIAA010000003">
    <property type="protein sequence ID" value="MEJ5944748.1"/>
    <property type="molecule type" value="Genomic_DNA"/>
</dbReference>
<protein>
    <submittedName>
        <fullName evidence="6">ABC transporter substrate-binding protein</fullName>
    </submittedName>
</protein>
<dbReference type="PROSITE" id="PS51257">
    <property type="entry name" value="PROKAR_LIPOPROTEIN"/>
    <property type="match status" value="1"/>
</dbReference>
<dbReference type="InterPro" id="IPR028082">
    <property type="entry name" value="Peripla_BP_I"/>
</dbReference>
<proteinExistence type="inferred from homology"/>
<evidence type="ECO:0000256" key="1">
    <source>
        <dbReference type="ARBA" id="ARBA00010062"/>
    </source>
</evidence>
<evidence type="ECO:0000313" key="6">
    <source>
        <dbReference type="EMBL" id="MEJ5944748.1"/>
    </source>
</evidence>
<dbReference type="SUPFAM" id="SSF53822">
    <property type="entry name" value="Periplasmic binding protein-like I"/>
    <property type="match status" value="1"/>
</dbReference>
<dbReference type="PANTHER" id="PTHR30483">
    <property type="entry name" value="LEUCINE-SPECIFIC-BINDING PROTEIN"/>
    <property type="match status" value="1"/>
</dbReference>
<keyword evidence="7" id="KW-1185">Reference proteome</keyword>
<evidence type="ECO:0000256" key="2">
    <source>
        <dbReference type="ARBA" id="ARBA00022729"/>
    </source>
</evidence>
<dbReference type="Proteomes" id="UP001387100">
    <property type="component" value="Unassembled WGS sequence"/>
</dbReference>
<sequence length="450" mass="45601">MKRTILARRTAALVGVSALALAGCGDSGSDDASAPAASDAPSASSSAAPSSTATAGVEECEPETPPEATGDGVLTIGSLLPQTGNLAFLGPPEFAGVQLAVQEINENGGYNGQDVAYSEGDSGDTNTDIASTTVQRLLGQDVDAIVGAASSGVSFTVIDAITGAGVVQISPANTAPDFTCAEDSGLYFRTAPSDVLQGRVMGDLVVGDGYLDIGVMAIDDPYGTGLAANVQETIEAGGGSIAGGEPIIYNPQAPNYSAEVAQLAETDPEAIVLIGFDESLRVIPELISQGIGPSEVPLYLVDGNLANYSDDGLEPGALLGTKGTLPGAASTGDFRDRLLEVDPSLQDFSYAPESYDAVIMTALAAVAAGDDSGASIASQLPAVSREGTECSTYAECLELLQAGEDIDYQGVSGPVEFSDLGDPTEATIGIYSYVEDNSYENDSYVEGSVG</sequence>
<name>A0ABU8RIA8_9ACTN</name>
<feature type="signal peptide" evidence="4">
    <location>
        <begin position="1"/>
        <end position="22"/>
    </location>
</feature>
<gene>
    <name evidence="6" type="ORF">WDZ17_05510</name>
</gene>
<comment type="caution">
    <text evidence="6">The sequence shown here is derived from an EMBL/GenBank/DDBJ whole genome shotgun (WGS) entry which is preliminary data.</text>
</comment>
<feature type="domain" description="Leucine-binding protein" evidence="5">
    <location>
        <begin position="74"/>
        <end position="384"/>
    </location>
</feature>
<dbReference type="Gene3D" id="3.40.50.2300">
    <property type="match status" value="3"/>
</dbReference>
<organism evidence="6 7">
    <name type="scientific">Pseudokineococcus basanitobsidens</name>
    <dbReference type="NCBI Taxonomy" id="1926649"/>
    <lineage>
        <taxon>Bacteria</taxon>
        <taxon>Bacillati</taxon>
        <taxon>Actinomycetota</taxon>
        <taxon>Actinomycetes</taxon>
        <taxon>Kineosporiales</taxon>
        <taxon>Kineosporiaceae</taxon>
        <taxon>Pseudokineococcus</taxon>
    </lineage>
</organism>
<dbReference type="PANTHER" id="PTHR30483:SF6">
    <property type="entry name" value="PERIPLASMIC BINDING PROTEIN OF ABC TRANSPORTER FOR NATURAL AMINO ACIDS"/>
    <property type="match status" value="1"/>
</dbReference>
<evidence type="ECO:0000256" key="4">
    <source>
        <dbReference type="SAM" id="SignalP"/>
    </source>
</evidence>
<dbReference type="InterPro" id="IPR051010">
    <property type="entry name" value="BCAA_transport"/>
</dbReference>
<comment type="similarity">
    <text evidence="1">Belongs to the leucine-binding protein family.</text>
</comment>
<evidence type="ECO:0000313" key="7">
    <source>
        <dbReference type="Proteomes" id="UP001387100"/>
    </source>
</evidence>
<dbReference type="Pfam" id="PF13458">
    <property type="entry name" value="Peripla_BP_6"/>
    <property type="match status" value="1"/>
</dbReference>
<reference evidence="6 7" key="1">
    <citation type="journal article" date="2017" name="Int. J. Syst. Evol. Microbiol.">
        <title>Pseudokineococcus basanitobsidens sp. nov., isolated from volcanic rock.</title>
        <authorList>
            <person name="Lee D.W."/>
            <person name="Park M.Y."/>
            <person name="Kim J.J."/>
            <person name="Kim B.S."/>
        </authorList>
    </citation>
    <scope>NUCLEOTIDE SEQUENCE [LARGE SCALE GENOMIC DNA]</scope>
    <source>
        <strain evidence="6 7">DSM 103726</strain>
    </source>
</reference>
<feature type="compositionally biased region" description="Low complexity" evidence="3">
    <location>
        <begin position="30"/>
        <end position="56"/>
    </location>
</feature>
<dbReference type="RefSeq" id="WP_339574129.1">
    <property type="nucleotide sequence ID" value="NZ_JBBIAA010000003.1"/>
</dbReference>
<dbReference type="InterPro" id="IPR028081">
    <property type="entry name" value="Leu-bd"/>
</dbReference>
<dbReference type="CDD" id="cd06346">
    <property type="entry name" value="PBP1_ABC_ligand_binding-like"/>
    <property type="match status" value="1"/>
</dbReference>
<evidence type="ECO:0000259" key="5">
    <source>
        <dbReference type="Pfam" id="PF13458"/>
    </source>
</evidence>
<keyword evidence="2 4" id="KW-0732">Signal</keyword>
<evidence type="ECO:0000256" key="3">
    <source>
        <dbReference type="SAM" id="MobiDB-lite"/>
    </source>
</evidence>
<feature type="region of interest" description="Disordered" evidence="3">
    <location>
        <begin position="27"/>
        <end position="72"/>
    </location>
</feature>
<accession>A0ABU8RIA8</accession>
<feature type="chain" id="PRO_5045215736" evidence="4">
    <location>
        <begin position="23"/>
        <end position="450"/>
    </location>
</feature>